<evidence type="ECO:0000313" key="3">
    <source>
        <dbReference type="Proteomes" id="UP000184375"/>
    </source>
</evidence>
<name>A0A1M7HBN9_9FIRM</name>
<evidence type="ECO:0000259" key="1">
    <source>
        <dbReference type="Pfam" id="PF26551"/>
    </source>
</evidence>
<accession>A0A1M7HBN9</accession>
<dbReference type="Pfam" id="PF26551">
    <property type="entry name" value="DUF8180"/>
    <property type="match status" value="1"/>
</dbReference>
<proteinExistence type="predicted"/>
<feature type="domain" description="DUF8180" evidence="1">
    <location>
        <begin position="12"/>
        <end position="70"/>
    </location>
</feature>
<dbReference type="InterPro" id="IPR058493">
    <property type="entry name" value="DUF8180"/>
</dbReference>
<gene>
    <name evidence="2" type="ORF">SAMN05660826_00567</name>
</gene>
<organism evidence="2 3">
    <name type="scientific">Caldanaerovirga acetigignens</name>
    <dbReference type="NCBI Taxonomy" id="447595"/>
    <lineage>
        <taxon>Bacteria</taxon>
        <taxon>Bacillati</taxon>
        <taxon>Bacillota</taxon>
        <taxon>Clostridia</taxon>
        <taxon>Thermosediminibacterales</taxon>
        <taxon>Thermosediminibacteraceae</taxon>
        <taxon>Caldanaerovirga</taxon>
    </lineage>
</organism>
<dbReference type="STRING" id="447595.SAMN05660826_00567"/>
<dbReference type="Proteomes" id="UP000184375">
    <property type="component" value="Unassembled WGS sequence"/>
</dbReference>
<evidence type="ECO:0000313" key="2">
    <source>
        <dbReference type="EMBL" id="SHM25806.1"/>
    </source>
</evidence>
<dbReference type="AlphaFoldDB" id="A0A1M7HBN9"/>
<dbReference type="RefSeq" id="WP_073254367.1">
    <property type="nucleotide sequence ID" value="NZ_FRCR01000003.1"/>
</dbReference>
<dbReference type="EMBL" id="FRCR01000003">
    <property type="protein sequence ID" value="SHM25806.1"/>
    <property type="molecule type" value="Genomic_DNA"/>
</dbReference>
<protein>
    <recommendedName>
        <fullName evidence="1">DUF8180 domain-containing protein</fullName>
    </recommendedName>
</protein>
<sequence length="70" mass="8246">MDCENEKEIETLRVLLAHWIEHNRSHEENFRSWAEKSRRLGKMEASEMIEKAADALKTAGEFLFEAKKLI</sequence>
<dbReference type="OrthoDB" id="1779770at2"/>
<reference evidence="3" key="1">
    <citation type="submission" date="2016-11" db="EMBL/GenBank/DDBJ databases">
        <authorList>
            <person name="Varghese N."/>
            <person name="Submissions S."/>
        </authorList>
    </citation>
    <scope>NUCLEOTIDE SEQUENCE [LARGE SCALE GENOMIC DNA]</scope>
    <source>
        <strain evidence="3">DSM 18802</strain>
    </source>
</reference>
<keyword evidence="3" id="KW-1185">Reference proteome</keyword>